<evidence type="ECO:0000256" key="2">
    <source>
        <dbReference type="ARBA" id="ARBA00022771"/>
    </source>
</evidence>
<reference evidence="6" key="3">
    <citation type="submission" date="2025-08" db="UniProtKB">
        <authorList>
            <consortium name="Ensembl"/>
        </authorList>
    </citation>
    <scope>IDENTIFICATION</scope>
</reference>
<keyword evidence="7" id="KW-1185">Reference proteome</keyword>
<dbReference type="Pfam" id="PF15227">
    <property type="entry name" value="zf-C3HC4_4"/>
    <property type="match status" value="1"/>
</dbReference>
<dbReference type="PROSITE" id="PS00518">
    <property type="entry name" value="ZF_RING_1"/>
    <property type="match status" value="1"/>
</dbReference>
<evidence type="ECO:0000256" key="1">
    <source>
        <dbReference type="ARBA" id="ARBA00022723"/>
    </source>
</evidence>
<evidence type="ECO:0000313" key="7">
    <source>
        <dbReference type="Proteomes" id="UP000018467"/>
    </source>
</evidence>
<dbReference type="Bgee" id="ENSAMXG00000040777">
    <property type="expression patterns" value="Expressed in pharyngeal gill and 14 other cell types or tissues"/>
</dbReference>
<evidence type="ECO:0000259" key="5">
    <source>
        <dbReference type="PROSITE" id="PS50089"/>
    </source>
</evidence>
<dbReference type="PROSITE" id="PS50089">
    <property type="entry name" value="ZF_RING_2"/>
    <property type="match status" value="1"/>
</dbReference>
<dbReference type="SMART" id="SM00184">
    <property type="entry name" value="RING"/>
    <property type="match status" value="1"/>
</dbReference>
<keyword evidence="2 4" id="KW-0863">Zinc-finger</keyword>
<dbReference type="InterPro" id="IPR001841">
    <property type="entry name" value="Znf_RING"/>
</dbReference>
<feature type="domain" description="RING-type" evidence="5">
    <location>
        <begin position="17"/>
        <end position="60"/>
    </location>
</feature>
<dbReference type="Gene3D" id="3.30.40.10">
    <property type="entry name" value="Zinc/RING finger domain, C3HC4 (zinc finger)"/>
    <property type="match status" value="1"/>
</dbReference>
<accession>A0A3B1ITJ6</accession>
<sequence>MKTPAELLSRSPSTKDCSVCLDLLSDPVTVPCGHSYCLRCIRDYWDQMGPAGGCFCPQCRRRFRVHQNKLNCLNFCTRSKA</sequence>
<evidence type="ECO:0000313" key="6">
    <source>
        <dbReference type="Ensembl" id="ENSAMXP00000032459.1"/>
    </source>
</evidence>
<dbReference type="InterPro" id="IPR013083">
    <property type="entry name" value="Znf_RING/FYVE/PHD"/>
</dbReference>
<keyword evidence="1" id="KW-0479">Metal-binding</keyword>
<evidence type="ECO:0000256" key="4">
    <source>
        <dbReference type="PROSITE-ProRule" id="PRU00175"/>
    </source>
</evidence>
<dbReference type="GO" id="GO:0008270">
    <property type="term" value="F:zinc ion binding"/>
    <property type="evidence" value="ECO:0007669"/>
    <property type="project" value="UniProtKB-KW"/>
</dbReference>
<dbReference type="InterPro" id="IPR051051">
    <property type="entry name" value="E3_ubiq-ligase_TRIM/RNF"/>
</dbReference>
<dbReference type="SUPFAM" id="SSF57850">
    <property type="entry name" value="RING/U-box"/>
    <property type="match status" value="1"/>
</dbReference>
<keyword evidence="3" id="KW-0862">Zinc</keyword>
<reference evidence="6" key="4">
    <citation type="submission" date="2025-09" db="UniProtKB">
        <authorList>
            <consortium name="Ensembl"/>
        </authorList>
    </citation>
    <scope>IDENTIFICATION</scope>
</reference>
<organism evidence="6 7">
    <name type="scientific">Astyanax mexicanus</name>
    <name type="common">Blind cave fish</name>
    <name type="synonym">Astyanax fasciatus mexicanus</name>
    <dbReference type="NCBI Taxonomy" id="7994"/>
    <lineage>
        <taxon>Eukaryota</taxon>
        <taxon>Metazoa</taxon>
        <taxon>Chordata</taxon>
        <taxon>Craniata</taxon>
        <taxon>Vertebrata</taxon>
        <taxon>Euteleostomi</taxon>
        <taxon>Actinopterygii</taxon>
        <taxon>Neopterygii</taxon>
        <taxon>Teleostei</taxon>
        <taxon>Ostariophysi</taxon>
        <taxon>Characiformes</taxon>
        <taxon>Characoidei</taxon>
        <taxon>Acestrorhamphidae</taxon>
        <taxon>Acestrorhamphinae</taxon>
        <taxon>Astyanax</taxon>
    </lineage>
</organism>
<dbReference type="PANTHER" id="PTHR25465">
    <property type="entry name" value="B-BOX DOMAIN CONTAINING"/>
    <property type="match status" value="1"/>
</dbReference>
<protein>
    <recommendedName>
        <fullName evidence="5">RING-type domain-containing protein</fullName>
    </recommendedName>
</protein>
<dbReference type="PANTHER" id="PTHR25465:SF14">
    <property type="entry name" value="E3 UBIQUITIN-PROTEIN LIGASE TRIM65"/>
    <property type="match status" value="1"/>
</dbReference>
<proteinExistence type="predicted"/>
<dbReference type="AlphaFoldDB" id="A0A3B1ITJ6"/>
<dbReference type="STRING" id="7994.ENSAMXP00000032459"/>
<dbReference type="GeneTree" id="ENSGT01130000280432"/>
<dbReference type="InParanoid" id="A0A3B1ITJ6"/>
<dbReference type="Ensembl" id="ENSAMXT00000055241.1">
    <property type="protein sequence ID" value="ENSAMXP00000032459.1"/>
    <property type="gene ID" value="ENSAMXG00000040777.1"/>
</dbReference>
<name>A0A3B1ITJ6_ASTMX</name>
<dbReference type="Proteomes" id="UP000018467">
    <property type="component" value="Unassembled WGS sequence"/>
</dbReference>
<evidence type="ECO:0000256" key="3">
    <source>
        <dbReference type="ARBA" id="ARBA00022833"/>
    </source>
</evidence>
<dbReference type="InterPro" id="IPR017907">
    <property type="entry name" value="Znf_RING_CS"/>
</dbReference>
<reference evidence="7" key="1">
    <citation type="submission" date="2013-03" db="EMBL/GenBank/DDBJ databases">
        <authorList>
            <person name="Jeffery W."/>
            <person name="Warren W."/>
            <person name="Wilson R.K."/>
        </authorList>
    </citation>
    <scope>NUCLEOTIDE SEQUENCE</scope>
    <source>
        <strain evidence="7">female</strain>
    </source>
</reference>
<reference evidence="7" key="2">
    <citation type="journal article" date="2014" name="Nat. Commun.">
        <title>The cavefish genome reveals candidate genes for eye loss.</title>
        <authorList>
            <person name="McGaugh S.E."/>
            <person name="Gross J.B."/>
            <person name="Aken B."/>
            <person name="Blin M."/>
            <person name="Borowsky R."/>
            <person name="Chalopin D."/>
            <person name="Hinaux H."/>
            <person name="Jeffery W.R."/>
            <person name="Keene A."/>
            <person name="Ma L."/>
            <person name="Minx P."/>
            <person name="Murphy D."/>
            <person name="O'Quin K.E."/>
            <person name="Retaux S."/>
            <person name="Rohner N."/>
            <person name="Searle S.M."/>
            <person name="Stahl B.A."/>
            <person name="Tabin C."/>
            <person name="Volff J.N."/>
            <person name="Yoshizawa M."/>
            <person name="Warren W.C."/>
        </authorList>
    </citation>
    <scope>NUCLEOTIDE SEQUENCE [LARGE SCALE GENOMIC DNA]</scope>
    <source>
        <strain evidence="7">female</strain>
    </source>
</reference>